<reference evidence="1 2" key="1">
    <citation type="submission" date="2020-04" db="EMBL/GenBank/DDBJ databases">
        <authorList>
            <person name="Wallbank WR R."/>
            <person name="Pardo Diaz C."/>
            <person name="Kozak K."/>
            <person name="Martin S."/>
            <person name="Jiggins C."/>
            <person name="Moest M."/>
            <person name="Warren A I."/>
            <person name="Byers J.R.P. K."/>
            <person name="Montejo-Kovacevich G."/>
            <person name="Yen C E."/>
        </authorList>
    </citation>
    <scope>NUCLEOTIDE SEQUENCE [LARGE SCALE GENOMIC DNA]</scope>
</reference>
<evidence type="ECO:0000313" key="2">
    <source>
        <dbReference type="Proteomes" id="UP000494106"/>
    </source>
</evidence>
<gene>
    <name evidence="1" type="ORF">APLA_LOCUS2540</name>
</gene>
<dbReference type="Proteomes" id="UP000494106">
    <property type="component" value="Unassembled WGS sequence"/>
</dbReference>
<evidence type="ECO:0000313" key="1">
    <source>
        <dbReference type="EMBL" id="CAB3225682.1"/>
    </source>
</evidence>
<dbReference type="EMBL" id="CADEBC010000208">
    <property type="protein sequence ID" value="CAB3225682.1"/>
    <property type="molecule type" value="Genomic_DNA"/>
</dbReference>
<protein>
    <submittedName>
        <fullName evidence="1">Uncharacterized protein</fullName>
    </submittedName>
</protein>
<name>A0A8S0YYT6_ARCPL</name>
<proteinExistence type="predicted"/>
<keyword evidence="2" id="KW-1185">Reference proteome</keyword>
<accession>A0A8S0YYT6</accession>
<sequence length="93" mass="10589">MAIVFYPVFERQLFRTRAEASGNGTSKDSENSRVWMADDVYGHKCNTFTQELFTGFTQIGEEFITVVVVHSGAGVVTSKRFNSIFVYYLQCEK</sequence>
<dbReference type="AlphaFoldDB" id="A0A8S0YYT6"/>
<organism evidence="1 2">
    <name type="scientific">Arctia plantaginis</name>
    <name type="common">Wood tiger moth</name>
    <name type="synonym">Phalaena plantaginis</name>
    <dbReference type="NCBI Taxonomy" id="874455"/>
    <lineage>
        <taxon>Eukaryota</taxon>
        <taxon>Metazoa</taxon>
        <taxon>Ecdysozoa</taxon>
        <taxon>Arthropoda</taxon>
        <taxon>Hexapoda</taxon>
        <taxon>Insecta</taxon>
        <taxon>Pterygota</taxon>
        <taxon>Neoptera</taxon>
        <taxon>Endopterygota</taxon>
        <taxon>Lepidoptera</taxon>
        <taxon>Glossata</taxon>
        <taxon>Ditrysia</taxon>
        <taxon>Noctuoidea</taxon>
        <taxon>Erebidae</taxon>
        <taxon>Arctiinae</taxon>
        <taxon>Arctia</taxon>
    </lineage>
</organism>
<comment type="caution">
    <text evidence="1">The sequence shown here is derived from an EMBL/GenBank/DDBJ whole genome shotgun (WGS) entry which is preliminary data.</text>
</comment>